<dbReference type="Proteomes" id="UP000322981">
    <property type="component" value="Unassembled WGS sequence"/>
</dbReference>
<evidence type="ECO:0000313" key="7">
    <source>
        <dbReference type="EMBL" id="KAA6185749.1"/>
    </source>
</evidence>
<dbReference type="InterPro" id="IPR011831">
    <property type="entry name" value="ADP-Glc_PPase"/>
</dbReference>
<protein>
    <submittedName>
        <fullName evidence="7">Glucose-1-phosphate adenylyltransferase</fullName>
        <ecNumber evidence="7">2.7.7.27</ecNumber>
    </submittedName>
</protein>
<keyword evidence="3 7" id="KW-0548">Nucleotidyltransferase</keyword>
<dbReference type="EC" id="2.7.7.27" evidence="7"/>
<evidence type="ECO:0000256" key="2">
    <source>
        <dbReference type="ARBA" id="ARBA00022679"/>
    </source>
</evidence>
<dbReference type="GO" id="GO:0005978">
    <property type="term" value="P:glycogen biosynthetic process"/>
    <property type="evidence" value="ECO:0007669"/>
    <property type="project" value="UniProtKB-KW"/>
</dbReference>
<dbReference type="CDD" id="cd02508">
    <property type="entry name" value="ADP_Glucose_PP"/>
    <property type="match status" value="1"/>
</dbReference>
<evidence type="ECO:0000259" key="6">
    <source>
        <dbReference type="Pfam" id="PF24894"/>
    </source>
</evidence>
<dbReference type="InterPro" id="IPR029044">
    <property type="entry name" value="Nucleotide-diphossugar_trans"/>
</dbReference>
<evidence type="ECO:0000256" key="4">
    <source>
        <dbReference type="ARBA" id="ARBA00023056"/>
    </source>
</evidence>
<evidence type="ECO:0000256" key="1">
    <source>
        <dbReference type="ARBA" id="ARBA00010443"/>
    </source>
</evidence>
<dbReference type="CDD" id="cd04651">
    <property type="entry name" value="LbH_G1P_AT_C"/>
    <property type="match status" value="1"/>
</dbReference>
<sequence length="427" mass="46089">MHVDTLTFVFAMARGEPEPLTRHRTKAAVPFGGKYRVIDFTLANCLHSGLRQILVLTQYKSHSLHKHLRDAWSLFNPQLGEFITPVPPQMRDGIGWYRGALDALRQNRYLIERSPASQVMLLDGGLVYRMDYAELIDFHREQGAAVTCALRRQEDAAAGGAGLGIACDAAGRIIGMTLAPDTDPDPDPAQQTPAGVEAPLGAYVIDKALLLSRLDRLAAAEASAVDPASVDEGAPGAFPGVWADIGRHLLAPLIPEQAVFGYRFGGERGRVTPDRYWADLGSIDAYFRANMALLEAEPPLDLYQPDWNILTYQGQFPPARTVPGSVSGTEGIFVNSMLAAGSVIHGGGVSHSVLFPQVQVDDGAIVDEAILFEGVRVGAGAQIRRCICDKDVVIPAGAKIGFDRGEDEARFFVSPQGIVVIPKGQRL</sequence>
<evidence type="ECO:0000313" key="8">
    <source>
        <dbReference type="Proteomes" id="UP000322981"/>
    </source>
</evidence>
<dbReference type="Pfam" id="PF24894">
    <property type="entry name" value="Hexapep_GlmU"/>
    <property type="match status" value="1"/>
</dbReference>
<dbReference type="Gene3D" id="2.160.10.10">
    <property type="entry name" value="Hexapeptide repeat proteins"/>
    <property type="match status" value="1"/>
</dbReference>
<dbReference type="AlphaFoldDB" id="A0A5M8FLU9"/>
<dbReference type="Gene3D" id="3.90.550.10">
    <property type="entry name" value="Spore Coat Polysaccharide Biosynthesis Protein SpsA, Chain A"/>
    <property type="match status" value="1"/>
</dbReference>
<dbReference type="InterPro" id="IPR011004">
    <property type="entry name" value="Trimer_LpxA-like_sf"/>
</dbReference>
<keyword evidence="4" id="KW-0320">Glycogen biosynthesis</keyword>
<dbReference type="GO" id="GO:0008878">
    <property type="term" value="F:glucose-1-phosphate adenylyltransferase activity"/>
    <property type="evidence" value="ECO:0007669"/>
    <property type="project" value="UniProtKB-EC"/>
</dbReference>
<dbReference type="InterPro" id="IPR056818">
    <property type="entry name" value="GlmU/GlgC-like_hexapep"/>
</dbReference>
<feature type="domain" description="Glucose-1-phosphate adenylyltransferase/Bifunctional protein GlmU-like C-terminal hexapeptide" evidence="6">
    <location>
        <begin position="317"/>
        <end position="421"/>
    </location>
</feature>
<reference evidence="7 8" key="1">
    <citation type="submission" date="2019-09" db="EMBL/GenBank/DDBJ databases">
        <title>Whole-genome sequence of the purple sulfur bacterium Thiohalocapsa marina DSM 19078.</title>
        <authorList>
            <person name="Kyndt J.A."/>
            <person name="Meyer T.E."/>
        </authorList>
    </citation>
    <scope>NUCLEOTIDE SEQUENCE [LARGE SCALE GENOMIC DNA]</scope>
    <source>
        <strain evidence="7 8">DSM 19078</strain>
    </source>
</reference>
<keyword evidence="8" id="KW-1185">Reference proteome</keyword>
<evidence type="ECO:0000256" key="3">
    <source>
        <dbReference type="ARBA" id="ARBA00022695"/>
    </source>
</evidence>
<dbReference type="Pfam" id="PF00483">
    <property type="entry name" value="NTP_transferase"/>
    <property type="match status" value="1"/>
</dbReference>
<name>A0A5M8FLU9_9GAMM</name>
<dbReference type="EMBL" id="VWXX01000007">
    <property type="protein sequence ID" value="KAA6185749.1"/>
    <property type="molecule type" value="Genomic_DNA"/>
</dbReference>
<dbReference type="OrthoDB" id="9801810at2"/>
<proteinExistence type="inferred from homology"/>
<dbReference type="PANTHER" id="PTHR43523">
    <property type="entry name" value="GLUCOSE-1-PHOSPHATE ADENYLYLTRANSFERASE-RELATED"/>
    <property type="match status" value="1"/>
</dbReference>
<dbReference type="SUPFAM" id="SSF51161">
    <property type="entry name" value="Trimeric LpxA-like enzymes"/>
    <property type="match status" value="1"/>
</dbReference>
<dbReference type="PANTHER" id="PTHR43523:SF2">
    <property type="entry name" value="GLUCOSE-1-PHOSPHATE ADENYLYLTRANSFERASE"/>
    <property type="match status" value="1"/>
</dbReference>
<organism evidence="7 8">
    <name type="scientific">Thiohalocapsa marina</name>
    <dbReference type="NCBI Taxonomy" id="424902"/>
    <lineage>
        <taxon>Bacteria</taxon>
        <taxon>Pseudomonadati</taxon>
        <taxon>Pseudomonadota</taxon>
        <taxon>Gammaproteobacteria</taxon>
        <taxon>Chromatiales</taxon>
        <taxon>Chromatiaceae</taxon>
        <taxon>Thiohalocapsa</taxon>
    </lineage>
</organism>
<feature type="domain" description="Nucleotidyl transferase" evidence="5">
    <location>
        <begin position="19"/>
        <end position="294"/>
    </location>
</feature>
<dbReference type="SUPFAM" id="SSF53448">
    <property type="entry name" value="Nucleotide-diphospho-sugar transferases"/>
    <property type="match status" value="1"/>
</dbReference>
<comment type="similarity">
    <text evidence="1">Belongs to the bacterial/plant glucose-1-phosphate adenylyltransferase family.</text>
</comment>
<keyword evidence="2 7" id="KW-0808">Transferase</keyword>
<dbReference type="RefSeq" id="WP_150091824.1">
    <property type="nucleotide sequence ID" value="NZ_JBFUOH010000048.1"/>
</dbReference>
<gene>
    <name evidence="7" type="primary">glgC</name>
    <name evidence="7" type="ORF">F2Q65_07015</name>
</gene>
<comment type="caution">
    <text evidence="7">The sequence shown here is derived from an EMBL/GenBank/DDBJ whole genome shotgun (WGS) entry which is preliminary data.</text>
</comment>
<evidence type="ECO:0000259" key="5">
    <source>
        <dbReference type="Pfam" id="PF00483"/>
    </source>
</evidence>
<accession>A0A5M8FLU9</accession>
<dbReference type="InterPro" id="IPR005835">
    <property type="entry name" value="NTP_transferase_dom"/>
</dbReference>